<name>Q1WCE0_ICTPU</name>
<evidence type="ECO:0000313" key="1">
    <source>
        <dbReference type="EMBL" id="ABD85557.1"/>
    </source>
</evidence>
<proteinExistence type="evidence at transcript level"/>
<sequence length="124" mass="14407">LDSSYHRKMAVTNTSSFKVNEFKLISCARIKPNASEQPHARLRPLLAEMIYLAQRRRLRQGDFYNVADGTRRILESVWLDGKSDEKLKCRMTSSKLLIRISVRERQGETVNPSKWEFCYGFGAH</sequence>
<protein>
    <submittedName>
        <fullName evidence="1">Uncharacterized protein</fullName>
    </submittedName>
</protein>
<dbReference type="AlphaFoldDB" id="Q1WCE0"/>
<feature type="non-terminal residue" evidence="1">
    <location>
        <position position="1"/>
    </location>
</feature>
<accession>Q1WCE0</accession>
<reference evidence="1" key="1">
    <citation type="submission" date="2006-02" db="EMBL/GenBank/DDBJ databases">
        <title>Channel catfish gene expression after Edwardsiella ictaluri infection.</title>
        <authorList>
            <person name="Yeh H.-Y."/>
            <person name="Klesius P.H."/>
        </authorList>
    </citation>
    <scope>NUCLEOTIDE SEQUENCE</scope>
    <source>
        <tissue evidence="1">Ovary</tissue>
    </source>
</reference>
<dbReference type="EMBL" id="DQ399498">
    <property type="protein sequence ID" value="ABD85557.1"/>
    <property type="molecule type" value="mRNA"/>
</dbReference>
<organism evidence="1">
    <name type="scientific">Ictalurus punctatus</name>
    <name type="common">Channel catfish</name>
    <name type="synonym">Silurus punctatus</name>
    <dbReference type="NCBI Taxonomy" id="7998"/>
    <lineage>
        <taxon>Eukaryota</taxon>
        <taxon>Metazoa</taxon>
        <taxon>Chordata</taxon>
        <taxon>Craniata</taxon>
        <taxon>Vertebrata</taxon>
        <taxon>Euteleostomi</taxon>
        <taxon>Actinopterygii</taxon>
        <taxon>Neopterygii</taxon>
        <taxon>Teleostei</taxon>
        <taxon>Ostariophysi</taxon>
        <taxon>Siluriformes</taxon>
        <taxon>Ictaluridae</taxon>
        <taxon>Ictalurus</taxon>
    </lineage>
</organism>